<dbReference type="AlphaFoldDB" id="A0A1F5G2Y2"/>
<dbReference type="UniPathway" id="UPA00038">
    <property type="reaction ID" value="UER00491"/>
</dbReference>
<dbReference type="PIRSF" id="PIRSF500134">
    <property type="entry name" value="UDPglc_DH_bac"/>
    <property type="match status" value="1"/>
</dbReference>
<feature type="binding site" evidence="9">
    <location>
        <position position="266"/>
    </location>
    <ligand>
        <name>substrate</name>
    </ligand>
</feature>
<feature type="binding site" evidence="10">
    <location>
        <position position="31"/>
    </location>
    <ligand>
        <name>NAD(+)</name>
        <dbReference type="ChEBI" id="CHEBI:57540"/>
    </ligand>
</feature>
<dbReference type="GO" id="GO:0051287">
    <property type="term" value="F:NAD binding"/>
    <property type="evidence" value="ECO:0007669"/>
    <property type="project" value="InterPro"/>
</dbReference>
<dbReference type="Pfam" id="PF03721">
    <property type="entry name" value="UDPG_MGDP_dh_N"/>
    <property type="match status" value="1"/>
</dbReference>
<dbReference type="SUPFAM" id="SSF48179">
    <property type="entry name" value="6-phosphogluconate dehydrogenase C-terminal domain-like"/>
    <property type="match status" value="1"/>
</dbReference>
<evidence type="ECO:0000256" key="2">
    <source>
        <dbReference type="ARBA" id="ARBA00006601"/>
    </source>
</evidence>
<organism evidence="12 13">
    <name type="scientific">Candidatus Curtissbacteria bacterium RBG_13_35_7</name>
    <dbReference type="NCBI Taxonomy" id="1797705"/>
    <lineage>
        <taxon>Bacteria</taxon>
        <taxon>Candidatus Curtissiibacteriota</taxon>
    </lineage>
</organism>
<dbReference type="InterPro" id="IPR036291">
    <property type="entry name" value="NAD(P)-bd_dom_sf"/>
</dbReference>
<dbReference type="InterPro" id="IPR017476">
    <property type="entry name" value="UDP-Glc/GDP-Man"/>
</dbReference>
<dbReference type="InterPro" id="IPR028357">
    <property type="entry name" value="UDPglc_DH_bac"/>
</dbReference>
<dbReference type="Pfam" id="PF03720">
    <property type="entry name" value="UDPG_MGDP_dh_C"/>
    <property type="match status" value="1"/>
</dbReference>
<dbReference type="Pfam" id="PF00984">
    <property type="entry name" value="UDPG_MGDP_dh"/>
    <property type="match status" value="1"/>
</dbReference>
<sequence>MQKISVIGLGKLGAPLLATIAERGFEVVGVDIADSTIEKINKGEVPVEEPDLAKLLKKNRLRIKATKDYSEAIKNTDITLIIVPTPSKKNGTFTNRFVLDAVKNIAKVLKIKNKYHLVVVTSTVIPGSMDKEIVPVLEKVTGKKAGKDFGVCYNPEFIALGSVIKNLLEPDLVLIGESDLRSGRILENFYHKLCINKPPIVRMNFVNAEIAKIALNSYITTKISFANTLMQICEKIPGGNVDDVARALGFDSRIGAKYLKGGLPYGGPCFPRDNRAFNNFAKNLKVKSLLARSSDKINNTLFKYLSSKISSINPKGKIAILGLSYKKDTDVVEESAGIKIANSLAKKHKVIVWDPTAIENAKKLLSPAIRVASSLKNCLSNVDIAVITIPWDEFGKIKPAYFKGNPKKTILIDCWGIVDQVKLQKVANIQLLGQSYNE</sequence>
<feature type="binding site" evidence="9">
    <location>
        <position position="212"/>
    </location>
    <ligand>
        <name>substrate</name>
    </ligand>
</feature>
<comment type="pathway">
    <text evidence="1">Nucleotide-sugar biosynthesis; UDP-alpha-D-glucuronate biosynthesis; UDP-alpha-D-glucuronate from UDP-alpha-D-glucose: step 1/1.</text>
</comment>
<comment type="catalytic activity">
    <reaction evidence="6 7">
        <text>UDP-alpha-D-glucose + 2 NAD(+) + H2O = UDP-alpha-D-glucuronate + 2 NADH + 3 H(+)</text>
        <dbReference type="Rhea" id="RHEA:23596"/>
        <dbReference type="ChEBI" id="CHEBI:15377"/>
        <dbReference type="ChEBI" id="CHEBI:15378"/>
        <dbReference type="ChEBI" id="CHEBI:57540"/>
        <dbReference type="ChEBI" id="CHEBI:57945"/>
        <dbReference type="ChEBI" id="CHEBI:58052"/>
        <dbReference type="ChEBI" id="CHEBI:58885"/>
        <dbReference type="EC" id="1.1.1.22"/>
    </reaction>
</comment>
<gene>
    <name evidence="12" type="ORF">A2164_03120</name>
</gene>
<feature type="binding site" evidence="9">
    <location>
        <begin position="258"/>
        <end position="262"/>
    </location>
    <ligand>
        <name>substrate</name>
    </ligand>
</feature>
<dbReference type="PIRSF" id="PIRSF000124">
    <property type="entry name" value="UDPglc_GDPman_dh"/>
    <property type="match status" value="1"/>
</dbReference>
<comment type="similarity">
    <text evidence="2 7">Belongs to the UDP-glucose/GDP-mannose dehydrogenase family.</text>
</comment>
<dbReference type="InterPro" id="IPR014026">
    <property type="entry name" value="UDP-Glc/GDP-Man_DH_dimer"/>
</dbReference>
<dbReference type="PANTHER" id="PTHR43750">
    <property type="entry name" value="UDP-GLUCOSE 6-DEHYDROGENASE TUAD"/>
    <property type="match status" value="1"/>
</dbReference>
<dbReference type="Proteomes" id="UP000176317">
    <property type="component" value="Unassembled WGS sequence"/>
</dbReference>
<feature type="active site" description="Nucleophile" evidence="8">
    <location>
        <position position="269"/>
    </location>
</feature>
<evidence type="ECO:0000313" key="13">
    <source>
        <dbReference type="Proteomes" id="UP000176317"/>
    </source>
</evidence>
<dbReference type="InterPro" id="IPR014027">
    <property type="entry name" value="UDP-Glc/GDP-Man_DH_C"/>
</dbReference>
<feature type="domain" description="UDP-glucose/GDP-mannose dehydrogenase C-terminal" evidence="11">
    <location>
        <begin position="319"/>
        <end position="420"/>
    </location>
</feature>
<feature type="binding site" evidence="10">
    <location>
        <position position="123"/>
    </location>
    <ligand>
        <name>NAD(+)</name>
        <dbReference type="ChEBI" id="CHEBI:57540"/>
    </ligand>
</feature>
<name>A0A1F5G2Y2_9BACT</name>
<evidence type="ECO:0000256" key="4">
    <source>
        <dbReference type="ARBA" id="ARBA00023002"/>
    </source>
</evidence>
<dbReference type="SMART" id="SM00984">
    <property type="entry name" value="UDPG_MGDP_dh_C"/>
    <property type="match status" value="1"/>
</dbReference>
<dbReference type="Gene3D" id="3.40.50.720">
    <property type="entry name" value="NAD(P)-binding Rossmann-like Domain"/>
    <property type="match status" value="2"/>
</dbReference>
<keyword evidence="4 7" id="KW-0560">Oxidoreductase</keyword>
<reference evidence="12 13" key="1">
    <citation type="journal article" date="2016" name="Nat. Commun.">
        <title>Thousands of microbial genomes shed light on interconnected biogeochemical processes in an aquifer system.</title>
        <authorList>
            <person name="Anantharaman K."/>
            <person name="Brown C.T."/>
            <person name="Hug L.A."/>
            <person name="Sharon I."/>
            <person name="Castelle C.J."/>
            <person name="Probst A.J."/>
            <person name="Thomas B.C."/>
            <person name="Singh A."/>
            <person name="Wilkins M.J."/>
            <person name="Karaoz U."/>
            <person name="Brodie E.L."/>
            <person name="Williams K.H."/>
            <person name="Hubbard S.S."/>
            <person name="Banfield J.F."/>
        </authorList>
    </citation>
    <scope>NUCLEOTIDE SEQUENCE [LARGE SCALE GENOMIC DNA]</scope>
</reference>
<dbReference type="InterPro" id="IPR001732">
    <property type="entry name" value="UDP-Glc/GDP-Man_DH_N"/>
</dbReference>
<keyword evidence="5 7" id="KW-0520">NAD</keyword>
<protein>
    <recommendedName>
        <fullName evidence="3 7">UDP-glucose 6-dehydrogenase</fullName>
        <ecNumber evidence="3 7">1.1.1.22</ecNumber>
    </recommendedName>
</protein>
<evidence type="ECO:0000256" key="1">
    <source>
        <dbReference type="ARBA" id="ARBA00004701"/>
    </source>
</evidence>
<feature type="binding site" evidence="9">
    <location>
        <position position="326"/>
    </location>
    <ligand>
        <name>substrate</name>
    </ligand>
</feature>
<dbReference type="InterPro" id="IPR008927">
    <property type="entry name" value="6-PGluconate_DH-like_C_sf"/>
</dbReference>
<dbReference type="SUPFAM" id="SSF52413">
    <property type="entry name" value="UDP-glucose/GDP-mannose dehydrogenase C-terminal domain"/>
    <property type="match status" value="1"/>
</dbReference>
<dbReference type="EMBL" id="MFAT01000038">
    <property type="protein sequence ID" value="OGD86185.1"/>
    <property type="molecule type" value="Genomic_DNA"/>
</dbReference>
<evidence type="ECO:0000256" key="5">
    <source>
        <dbReference type="ARBA" id="ARBA00023027"/>
    </source>
</evidence>
<evidence type="ECO:0000259" key="11">
    <source>
        <dbReference type="SMART" id="SM00984"/>
    </source>
</evidence>
<dbReference type="GO" id="GO:0006065">
    <property type="term" value="P:UDP-glucuronate biosynthetic process"/>
    <property type="evidence" value="ECO:0007669"/>
    <property type="project" value="UniProtKB-UniPathway"/>
</dbReference>
<proteinExistence type="inferred from homology"/>
<dbReference type="InterPro" id="IPR036220">
    <property type="entry name" value="UDP-Glc/GDP-Man_DH_C_sf"/>
</dbReference>
<comment type="caution">
    <text evidence="12">The sequence shown here is derived from an EMBL/GenBank/DDBJ whole genome shotgun (WGS) entry which is preliminary data.</text>
</comment>
<feature type="binding site" evidence="10">
    <location>
        <position position="85"/>
    </location>
    <ligand>
        <name>NAD(+)</name>
        <dbReference type="ChEBI" id="CHEBI:57540"/>
    </ligand>
</feature>
<evidence type="ECO:0000256" key="8">
    <source>
        <dbReference type="PIRSR" id="PIRSR500134-1"/>
    </source>
</evidence>
<evidence type="ECO:0000256" key="7">
    <source>
        <dbReference type="PIRNR" id="PIRNR000124"/>
    </source>
</evidence>
<dbReference type="Gene3D" id="1.20.5.100">
    <property type="entry name" value="Cytochrome c1, transmembrane anchor, C-terminal"/>
    <property type="match status" value="1"/>
</dbReference>
<evidence type="ECO:0000256" key="10">
    <source>
        <dbReference type="PIRSR" id="PIRSR500134-3"/>
    </source>
</evidence>
<evidence type="ECO:0000256" key="6">
    <source>
        <dbReference type="ARBA" id="ARBA00047473"/>
    </source>
</evidence>
<evidence type="ECO:0000256" key="9">
    <source>
        <dbReference type="PIRSR" id="PIRSR500134-2"/>
    </source>
</evidence>
<dbReference type="NCBIfam" id="TIGR03026">
    <property type="entry name" value="NDP-sugDHase"/>
    <property type="match status" value="1"/>
</dbReference>
<evidence type="ECO:0000313" key="12">
    <source>
        <dbReference type="EMBL" id="OGD86185.1"/>
    </source>
</evidence>
<dbReference type="SUPFAM" id="SSF51735">
    <property type="entry name" value="NAD(P)-binding Rossmann-fold domains"/>
    <property type="match status" value="1"/>
</dbReference>
<accession>A0A1F5G2Y2</accession>
<dbReference type="GO" id="GO:0003979">
    <property type="term" value="F:UDP-glucose 6-dehydrogenase activity"/>
    <property type="evidence" value="ECO:0007669"/>
    <property type="project" value="UniProtKB-EC"/>
</dbReference>
<dbReference type="PANTHER" id="PTHR43750:SF3">
    <property type="entry name" value="UDP-GLUCOSE 6-DEHYDROGENASE TUAD"/>
    <property type="match status" value="1"/>
</dbReference>
<dbReference type="EC" id="1.1.1.22" evidence="3 7"/>
<dbReference type="GO" id="GO:0000271">
    <property type="term" value="P:polysaccharide biosynthetic process"/>
    <property type="evidence" value="ECO:0007669"/>
    <property type="project" value="InterPro"/>
</dbReference>
<evidence type="ECO:0000256" key="3">
    <source>
        <dbReference type="ARBA" id="ARBA00012954"/>
    </source>
</evidence>